<proteinExistence type="predicted"/>
<keyword evidence="3" id="KW-1185">Reference proteome</keyword>
<gene>
    <name evidence="2" type="ORF">GCM10012280_16120</name>
</gene>
<feature type="region of interest" description="Disordered" evidence="1">
    <location>
        <begin position="1"/>
        <end position="137"/>
    </location>
</feature>
<feature type="compositionally biased region" description="Low complexity" evidence="1">
    <location>
        <begin position="72"/>
        <end position="101"/>
    </location>
</feature>
<organism evidence="2 3">
    <name type="scientific">Wenjunlia tyrosinilytica</name>
    <dbReference type="NCBI Taxonomy" id="1544741"/>
    <lineage>
        <taxon>Bacteria</taxon>
        <taxon>Bacillati</taxon>
        <taxon>Actinomycetota</taxon>
        <taxon>Actinomycetes</taxon>
        <taxon>Kitasatosporales</taxon>
        <taxon>Streptomycetaceae</taxon>
        <taxon>Wenjunlia</taxon>
    </lineage>
</organism>
<dbReference type="EMBL" id="BMMS01000005">
    <property type="protein sequence ID" value="GGO84498.1"/>
    <property type="molecule type" value="Genomic_DNA"/>
</dbReference>
<dbReference type="AlphaFoldDB" id="A0A918DV32"/>
<comment type="caution">
    <text evidence="2">The sequence shown here is derived from an EMBL/GenBank/DDBJ whole genome shotgun (WGS) entry which is preliminary data.</text>
</comment>
<evidence type="ECO:0000313" key="3">
    <source>
        <dbReference type="Proteomes" id="UP000641932"/>
    </source>
</evidence>
<reference evidence="2" key="1">
    <citation type="journal article" date="2014" name="Int. J. Syst. Evol. Microbiol.">
        <title>Complete genome sequence of Corynebacterium casei LMG S-19264T (=DSM 44701T), isolated from a smear-ripened cheese.</title>
        <authorList>
            <consortium name="US DOE Joint Genome Institute (JGI-PGF)"/>
            <person name="Walter F."/>
            <person name="Albersmeier A."/>
            <person name="Kalinowski J."/>
            <person name="Ruckert C."/>
        </authorList>
    </citation>
    <scope>NUCLEOTIDE SEQUENCE</scope>
    <source>
        <strain evidence="2">CGMCC 4.7201</strain>
    </source>
</reference>
<dbReference type="Proteomes" id="UP000641932">
    <property type="component" value="Unassembled WGS sequence"/>
</dbReference>
<protein>
    <submittedName>
        <fullName evidence="2">Uncharacterized protein</fullName>
    </submittedName>
</protein>
<name>A0A918DV32_9ACTN</name>
<accession>A0A918DV32</accession>
<sequence>MGRHHRTRLPVRATSAVAAPAVGCDSNEAGADRQGAKDTAATAAPSRTAHTGAPHPTRSGAAKDTRGTADVNGTADADGTNGGTPTAGTGAKAAPGSGAPGNDPPAVAGTAPEGAPASGPGISPLRRGSDTASCAPR</sequence>
<evidence type="ECO:0000313" key="2">
    <source>
        <dbReference type="EMBL" id="GGO84498.1"/>
    </source>
</evidence>
<reference evidence="2" key="2">
    <citation type="submission" date="2020-09" db="EMBL/GenBank/DDBJ databases">
        <authorList>
            <person name="Sun Q."/>
            <person name="Zhou Y."/>
        </authorList>
    </citation>
    <scope>NUCLEOTIDE SEQUENCE</scope>
    <source>
        <strain evidence="2">CGMCC 4.7201</strain>
    </source>
</reference>
<evidence type="ECO:0000256" key="1">
    <source>
        <dbReference type="SAM" id="MobiDB-lite"/>
    </source>
</evidence>